<keyword evidence="4" id="KW-1185">Reference proteome</keyword>
<evidence type="ECO:0000256" key="2">
    <source>
        <dbReference type="SAM" id="SignalP"/>
    </source>
</evidence>
<feature type="signal peptide" evidence="2">
    <location>
        <begin position="1"/>
        <end position="23"/>
    </location>
</feature>
<evidence type="ECO:0000313" key="4">
    <source>
        <dbReference type="Proteomes" id="UP000540423"/>
    </source>
</evidence>
<gene>
    <name evidence="3" type="ORF">HNQ79_004559</name>
</gene>
<organism evidence="3 4">
    <name type="scientific">Streptomyces candidus</name>
    <dbReference type="NCBI Taxonomy" id="67283"/>
    <lineage>
        <taxon>Bacteria</taxon>
        <taxon>Bacillati</taxon>
        <taxon>Actinomycetota</taxon>
        <taxon>Actinomycetes</taxon>
        <taxon>Kitasatosporales</taxon>
        <taxon>Streptomycetaceae</taxon>
        <taxon>Streptomyces</taxon>
    </lineage>
</organism>
<feature type="chain" id="PRO_5039104668" description="Small secreted protein" evidence="2">
    <location>
        <begin position="24"/>
        <end position="177"/>
    </location>
</feature>
<sequence>MNKKLAAALSGGAVLMMAATLTACGDSPEEKAKKEQAAWSKSYCPKEKAAEEKRVKADGLLKATAADGKPEDIKKADSEAFQMYAEAARERIKALRDAGPPPVANGERDHKEMIKNLEGQATAFENLKKQADALDPKGKEFPKGLDKLGEDLGKVGELPVPKSFCPSSGGAGAPKPA</sequence>
<accession>A0A7X0HI19</accession>
<evidence type="ECO:0008006" key="5">
    <source>
        <dbReference type="Google" id="ProtNLM"/>
    </source>
</evidence>
<evidence type="ECO:0000256" key="1">
    <source>
        <dbReference type="SAM" id="MobiDB-lite"/>
    </source>
</evidence>
<evidence type="ECO:0000313" key="3">
    <source>
        <dbReference type="EMBL" id="MBB6438055.1"/>
    </source>
</evidence>
<dbReference type="AlphaFoldDB" id="A0A7X0HI19"/>
<dbReference type="RefSeq" id="WP_185033881.1">
    <property type="nucleotide sequence ID" value="NZ_BNBN01000003.1"/>
</dbReference>
<dbReference type="PROSITE" id="PS51257">
    <property type="entry name" value="PROKAR_LIPOPROTEIN"/>
    <property type="match status" value="1"/>
</dbReference>
<protein>
    <recommendedName>
        <fullName evidence="5">Small secreted protein</fullName>
    </recommendedName>
</protein>
<feature type="region of interest" description="Disordered" evidence="1">
    <location>
        <begin position="130"/>
        <end position="177"/>
    </location>
</feature>
<dbReference type="EMBL" id="JACHEM010000012">
    <property type="protein sequence ID" value="MBB6438055.1"/>
    <property type="molecule type" value="Genomic_DNA"/>
</dbReference>
<comment type="caution">
    <text evidence="3">The sequence shown here is derived from an EMBL/GenBank/DDBJ whole genome shotgun (WGS) entry which is preliminary data.</text>
</comment>
<keyword evidence="2" id="KW-0732">Signal</keyword>
<proteinExistence type="predicted"/>
<name>A0A7X0HI19_9ACTN</name>
<dbReference type="Proteomes" id="UP000540423">
    <property type="component" value="Unassembled WGS sequence"/>
</dbReference>
<feature type="compositionally biased region" description="Basic and acidic residues" evidence="1">
    <location>
        <begin position="130"/>
        <end position="154"/>
    </location>
</feature>
<reference evidence="3 4" key="1">
    <citation type="submission" date="2020-08" db="EMBL/GenBank/DDBJ databases">
        <title>Genomic Encyclopedia of Type Strains, Phase IV (KMG-IV): sequencing the most valuable type-strain genomes for metagenomic binning, comparative biology and taxonomic classification.</title>
        <authorList>
            <person name="Goeker M."/>
        </authorList>
    </citation>
    <scope>NUCLEOTIDE SEQUENCE [LARGE SCALE GENOMIC DNA]</scope>
    <source>
        <strain evidence="3 4">DSM 40141</strain>
    </source>
</reference>